<name>A0A6M3LAN5_9ZZZZ</name>
<protein>
    <submittedName>
        <fullName evidence="1">Putative tryptophan operon leader</fullName>
    </submittedName>
</protein>
<proteinExistence type="predicted"/>
<dbReference type="EMBL" id="MT142911">
    <property type="protein sequence ID" value="QJA90424.1"/>
    <property type="molecule type" value="Genomic_DNA"/>
</dbReference>
<accession>A0A6M3LAN5</accession>
<dbReference type="AlphaFoldDB" id="A0A6M3LAN5"/>
<gene>
    <name evidence="1" type="ORF">MM415B02377_0009</name>
</gene>
<dbReference type="InterPro" id="IPR036410">
    <property type="entry name" value="HSP_DnaJ_Cys-rich_dom_sf"/>
</dbReference>
<organism evidence="1">
    <name type="scientific">viral metagenome</name>
    <dbReference type="NCBI Taxonomy" id="1070528"/>
    <lineage>
        <taxon>unclassified sequences</taxon>
        <taxon>metagenomes</taxon>
        <taxon>organismal metagenomes</taxon>
    </lineage>
</organism>
<dbReference type="Gene3D" id="6.20.20.10">
    <property type="match status" value="1"/>
</dbReference>
<sequence length="89" mass="9734">MTINEFYAEFDAFRTASLNKFNVLDGKIDFLVDAIKNLDLGFRPMCTMCHGAGQITPSHDLNQSPPAPITCPSCNGAGSVRTGWVREPD</sequence>
<dbReference type="SUPFAM" id="SSF57938">
    <property type="entry name" value="DnaJ/Hsp40 cysteine-rich domain"/>
    <property type="match status" value="1"/>
</dbReference>
<reference evidence="1" key="1">
    <citation type="submission" date="2020-03" db="EMBL/GenBank/DDBJ databases">
        <title>The deep terrestrial virosphere.</title>
        <authorList>
            <person name="Holmfeldt K."/>
            <person name="Nilsson E."/>
            <person name="Simone D."/>
            <person name="Lopez-Fernandez M."/>
            <person name="Wu X."/>
            <person name="de Brujin I."/>
            <person name="Lundin D."/>
            <person name="Andersson A."/>
            <person name="Bertilsson S."/>
            <person name="Dopson M."/>
        </authorList>
    </citation>
    <scope>NUCLEOTIDE SEQUENCE</scope>
    <source>
        <strain evidence="1">MM415B02377</strain>
    </source>
</reference>
<evidence type="ECO:0000313" key="1">
    <source>
        <dbReference type="EMBL" id="QJA90424.1"/>
    </source>
</evidence>